<dbReference type="EMBL" id="RCMK01000131">
    <property type="protein sequence ID" value="KAG2947493.1"/>
    <property type="molecule type" value="Genomic_DNA"/>
</dbReference>
<accession>A0A8T1E784</accession>
<dbReference type="AlphaFoldDB" id="A0A8T1E784"/>
<evidence type="ECO:0000313" key="1">
    <source>
        <dbReference type="EMBL" id="KAG2947493.1"/>
    </source>
</evidence>
<organism evidence="1 2">
    <name type="scientific">Phytophthora cactorum</name>
    <dbReference type="NCBI Taxonomy" id="29920"/>
    <lineage>
        <taxon>Eukaryota</taxon>
        <taxon>Sar</taxon>
        <taxon>Stramenopiles</taxon>
        <taxon>Oomycota</taxon>
        <taxon>Peronosporomycetes</taxon>
        <taxon>Peronosporales</taxon>
        <taxon>Peronosporaceae</taxon>
        <taxon>Phytophthora</taxon>
    </lineage>
</organism>
<sequence>MPPQLRYQSSSVHAWVTTRLLDASPTGPPYQNRQNRTECFASTNTEIRRRCGFDGLAFIFVELYSDILEYCWSLVGWKTSEKLLAFNFGRVSCHDSNSTCIFQIQGCDSLLVTYKHSCVLYGRRSPMSQVYLDVHVFDFGAHAWPTL</sequence>
<comment type="caution">
    <text evidence="1">The sequence shown here is derived from an EMBL/GenBank/DDBJ whole genome shotgun (WGS) entry which is preliminary data.</text>
</comment>
<protein>
    <submittedName>
        <fullName evidence="1">Uncharacterized protein</fullName>
    </submittedName>
</protein>
<gene>
    <name evidence="1" type="ORF">PC117_g6745</name>
</gene>
<evidence type="ECO:0000313" key="2">
    <source>
        <dbReference type="Proteomes" id="UP000736787"/>
    </source>
</evidence>
<reference evidence="1" key="1">
    <citation type="submission" date="2018-10" db="EMBL/GenBank/DDBJ databases">
        <title>Effector identification in a new, highly contiguous assembly of the strawberry crown rot pathogen Phytophthora cactorum.</title>
        <authorList>
            <person name="Armitage A.D."/>
            <person name="Nellist C.F."/>
            <person name="Bates H."/>
            <person name="Vickerstaff R.J."/>
            <person name="Harrison R.J."/>
        </authorList>
    </citation>
    <scope>NUCLEOTIDE SEQUENCE</scope>
    <source>
        <strain evidence="1">4040</strain>
    </source>
</reference>
<dbReference type="Proteomes" id="UP000736787">
    <property type="component" value="Unassembled WGS sequence"/>
</dbReference>
<proteinExistence type="predicted"/>
<name>A0A8T1E784_9STRA</name>